<protein>
    <submittedName>
        <fullName evidence="1">Uncharacterized protein</fullName>
    </submittedName>
</protein>
<gene>
    <name evidence="1" type="ORF">BD311DRAFT_678681</name>
</gene>
<dbReference type="EMBL" id="ML143626">
    <property type="protein sequence ID" value="TBU21310.1"/>
    <property type="molecule type" value="Genomic_DNA"/>
</dbReference>
<proteinExistence type="predicted"/>
<name>A0A4Q9M3A6_9APHY</name>
<reference evidence="1" key="1">
    <citation type="submission" date="2019-01" db="EMBL/GenBank/DDBJ databases">
        <title>Draft genome sequences of three monokaryotic isolates of the white-rot basidiomycete fungus Dichomitus squalens.</title>
        <authorList>
            <consortium name="DOE Joint Genome Institute"/>
            <person name="Lopez S.C."/>
            <person name="Andreopoulos B."/>
            <person name="Pangilinan J."/>
            <person name="Lipzen A."/>
            <person name="Riley R."/>
            <person name="Ahrendt S."/>
            <person name="Ng V."/>
            <person name="Barry K."/>
            <person name="Daum C."/>
            <person name="Grigoriev I.V."/>
            <person name="Hilden K.S."/>
            <person name="Makela M.R."/>
            <person name="de Vries R.P."/>
        </authorList>
    </citation>
    <scope>NUCLEOTIDE SEQUENCE [LARGE SCALE GENOMIC DNA]</scope>
    <source>
        <strain evidence="1">OM18370.1</strain>
    </source>
</reference>
<dbReference type="Proteomes" id="UP000292957">
    <property type="component" value="Unassembled WGS sequence"/>
</dbReference>
<sequence length="201" mass="22759">MVSTVTSCREKSDKRVRSSTPAARVFMTSNINRKASQITWTEDMYYAAGFPLTGPHTARAVMVERRDGPDGVDTLKLDREWTICGVQRRFVTTLRAVRPGRSELDWDYYEGHTISISYVAGKTNKSLQNIAVNELETPALTGEIIIARRSADWRRFLDMHKVDGIRVEAPALAIGRRLQRLENITTREVPVQDSRFPFATG</sequence>
<accession>A0A4Q9M3A6</accession>
<evidence type="ECO:0000313" key="1">
    <source>
        <dbReference type="EMBL" id="TBU21310.1"/>
    </source>
</evidence>
<organism evidence="1">
    <name type="scientific">Dichomitus squalens</name>
    <dbReference type="NCBI Taxonomy" id="114155"/>
    <lineage>
        <taxon>Eukaryota</taxon>
        <taxon>Fungi</taxon>
        <taxon>Dikarya</taxon>
        <taxon>Basidiomycota</taxon>
        <taxon>Agaricomycotina</taxon>
        <taxon>Agaricomycetes</taxon>
        <taxon>Polyporales</taxon>
        <taxon>Polyporaceae</taxon>
        <taxon>Dichomitus</taxon>
    </lineage>
</organism>
<dbReference type="AlphaFoldDB" id="A0A4Q9M3A6"/>